<accession>A0A2T0S8P7</accession>
<feature type="region of interest" description="Disordered" evidence="1">
    <location>
        <begin position="455"/>
        <end position="485"/>
    </location>
</feature>
<dbReference type="RefSeq" id="WP_106140080.1">
    <property type="nucleotide sequence ID" value="NZ_PVTE01000025.1"/>
</dbReference>
<gene>
    <name evidence="2" type="ORF">CLV58_12561</name>
</gene>
<evidence type="ECO:0000313" key="3">
    <source>
        <dbReference type="Proteomes" id="UP000238375"/>
    </source>
</evidence>
<feature type="compositionally biased region" description="Polar residues" evidence="1">
    <location>
        <begin position="468"/>
        <end position="485"/>
    </location>
</feature>
<dbReference type="AlphaFoldDB" id="A0A2T0S8P7"/>
<keyword evidence="3" id="KW-1185">Reference proteome</keyword>
<evidence type="ECO:0000313" key="2">
    <source>
        <dbReference type="EMBL" id="PRY29799.1"/>
    </source>
</evidence>
<comment type="caution">
    <text evidence="2">The sequence shown here is derived from an EMBL/GenBank/DDBJ whole genome shotgun (WGS) entry which is preliminary data.</text>
</comment>
<evidence type="ECO:0000256" key="1">
    <source>
        <dbReference type="SAM" id="MobiDB-lite"/>
    </source>
</evidence>
<reference evidence="2 3" key="1">
    <citation type="submission" date="2018-03" db="EMBL/GenBank/DDBJ databases">
        <title>Genomic Encyclopedia of Archaeal and Bacterial Type Strains, Phase II (KMG-II): from individual species to whole genera.</title>
        <authorList>
            <person name="Goeker M."/>
        </authorList>
    </citation>
    <scope>NUCLEOTIDE SEQUENCE [LARGE SCALE GENOMIC DNA]</scope>
    <source>
        <strain evidence="2 3">DSM 28354</strain>
    </source>
</reference>
<proteinExistence type="predicted"/>
<protein>
    <submittedName>
        <fullName evidence="2">Uncharacterized protein</fullName>
    </submittedName>
</protein>
<name>A0A2T0S8P7_9BACT</name>
<dbReference type="OrthoDB" id="9896446at2"/>
<dbReference type="EMBL" id="PVTE01000025">
    <property type="protein sequence ID" value="PRY29799.1"/>
    <property type="molecule type" value="Genomic_DNA"/>
</dbReference>
<sequence length="498" mass="55358">MITNPYFNPYNAAQQYRPGMQSSLALALMPTDNFAQKRADAAATFQYAQYANQLAEQDAAQKDKALADTQATLDAIDKQGLLQTDTRRLNAMYTERWRKQIEDEIKNNYGGDIVRFQRERQPYLVKSFLSQLQNAPEFADALENKVAYAQIKDAQAKGKLLIGNTDQDWRDYQEGRLTRLPFRGAYDAPKEGFDYFDKNVHPTAPYGTRDGKAIEVSQQDLLNHLLSQGMTPQQATDYVGKLGYRGGRFWKMESQKPWDAQKTAFDQNMDIAKFKQTGASQAETARHNRAMEAHARRTEKQNESSGGTGIGNLTTADILFNPRAGGAVQDNRYGRALLVTKGVSGEVADQAMRSAGIDPRNRVAALDRTGQPELNGRQVYQSNVKEVYTLDGKQRIRSEKPIIFQRVDASEIIHDPVSGQPFIKGSYKVAGGEGQEREVLIPLAKSVAAYASANAQSPVNDSKAEAAQNASSLNREAARQQQRTGNVATVNDILNSTW</sequence>
<organism evidence="2 3">
    <name type="scientific">Spirosoma oryzae</name>
    <dbReference type="NCBI Taxonomy" id="1469603"/>
    <lineage>
        <taxon>Bacteria</taxon>
        <taxon>Pseudomonadati</taxon>
        <taxon>Bacteroidota</taxon>
        <taxon>Cytophagia</taxon>
        <taxon>Cytophagales</taxon>
        <taxon>Cytophagaceae</taxon>
        <taxon>Spirosoma</taxon>
    </lineage>
</organism>
<dbReference type="Proteomes" id="UP000238375">
    <property type="component" value="Unassembled WGS sequence"/>
</dbReference>